<reference evidence="8" key="1">
    <citation type="journal article" date="2017" name="bioRxiv">
        <title>Comparative analysis of the genomes of Stylophora pistillata and Acropora digitifera provides evidence for extensive differences between species of corals.</title>
        <authorList>
            <person name="Voolstra C.R."/>
            <person name="Li Y."/>
            <person name="Liew Y.J."/>
            <person name="Baumgarten S."/>
            <person name="Zoccola D."/>
            <person name="Flot J.-F."/>
            <person name="Tambutte S."/>
            <person name="Allemand D."/>
            <person name="Aranda M."/>
        </authorList>
    </citation>
    <scope>NUCLEOTIDE SEQUENCE [LARGE SCALE GENOMIC DNA]</scope>
</reference>
<dbReference type="AlphaFoldDB" id="A0A2B4SX60"/>
<dbReference type="STRING" id="50429.A0A2B4SX60"/>
<feature type="region of interest" description="Disordered" evidence="5">
    <location>
        <begin position="1"/>
        <end position="45"/>
    </location>
</feature>
<evidence type="ECO:0000313" key="7">
    <source>
        <dbReference type="EMBL" id="PFX33182.1"/>
    </source>
</evidence>
<dbReference type="SUPFAM" id="SSF47459">
    <property type="entry name" value="HLH, helix-loop-helix DNA-binding domain"/>
    <property type="match status" value="1"/>
</dbReference>
<dbReference type="GO" id="GO:0005634">
    <property type="term" value="C:nucleus"/>
    <property type="evidence" value="ECO:0007669"/>
    <property type="project" value="UniProtKB-SubCell"/>
</dbReference>
<proteinExistence type="predicted"/>
<name>A0A2B4SX60_STYPI</name>
<accession>A0A2B4SX60</accession>
<dbReference type="EMBL" id="LSMT01000014">
    <property type="protein sequence ID" value="PFX33182.1"/>
    <property type="molecule type" value="Genomic_DNA"/>
</dbReference>
<dbReference type="OrthoDB" id="690068at2759"/>
<keyword evidence="2" id="KW-0805">Transcription regulation</keyword>
<dbReference type="GO" id="GO:0046983">
    <property type="term" value="F:protein dimerization activity"/>
    <property type="evidence" value="ECO:0007669"/>
    <property type="project" value="InterPro"/>
</dbReference>
<keyword evidence="4" id="KW-0539">Nucleus</keyword>
<gene>
    <name evidence="7" type="primary">hey1</name>
    <name evidence="7" type="ORF">AWC38_SpisGene1908</name>
</gene>
<feature type="compositionally biased region" description="Basic and acidic residues" evidence="5">
    <location>
        <begin position="24"/>
        <end position="43"/>
    </location>
</feature>
<dbReference type="PANTHER" id="PTHR10985">
    <property type="entry name" value="BASIC HELIX-LOOP-HELIX TRANSCRIPTION FACTOR, HES-RELATED"/>
    <property type="match status" value="1"/>
</dbReference>
<evidence type="ECO:0000256" key="3">
    <source>
        <dbReference type="ARBA" id="ARBA00023163"/>
    </source>
</evidence>
<organism evidence="7 8">
    <name type="scientific">Stylophora pistillata</name>
    <name type="common">Smooth cauliflower coral</name>
    <dbReference type="NCBI Taxonomy" id="50429"/>
    <lineage>
        <taxon>Eukaryota</taxon>
        <taxon>Metazoa</taxon>
        <taxon>Cnidaria</taxon>
        <taxon>Anthozoa</taxon>
        <taxon>Hexacorallia</taxon>
        <taxon>Scleractinia</taxon>
        <taxon>Astrocoeniina</taxon>
        <taxon>Pocilloporidae</taxon>
        <taxon>Stylophora</taxon>
    </lineage>
</organism>
<evidence type="ECO:0000259" key="6">
    <source>
        <dbReference type="PROSITE" id="PS50888"/>
    </source>
</evidence>
<evidence type="ECO:0000256" key="1">
    <source>
        <dbReference type="ARBA" id="ARBA00004123"/>
    </source>
</evidence>
<dbReference type="PROSITE" id="PS50888">
    <property type="entry name" value="BHLH"/>
    <property type="match status" value="1"/>
</dbReference>
<protein>
    <submittedName>
        <fullName evidence="7">Hairy/enhancer-of-split related with YRPW motif protein 1</fullName>
    </submittedName>
</protein>
<feature type="domain" description="BHLH" evidence="6">
    <location>
        <begin position="32"/>
        <end position="87"/>
    </location>
</feature>
<keyword evidence="3" id="KW-0804">Transcription</keyword>
<sequence length="267" mass="30012">MKRSFSESDSEEGYLFEQNSDGLYNEHPEVSARKRRRGQIEKKRRDRINSSLAELRQLVPAALQKQGSTKLEKAEILQLTVEHLRGLKYGAEYNPGFTNTRAIDERIPGRQECMAEGKPCLSASAEGSETACRTPARRQIINHLNWNTSLQSGYYCGPSPPSTTTIVPTLKTEPNLSVPWQSSSAILSCDKQDVNNNFEKDQDQVYKGKDWRLSVALNYPIILPFQAPGLSNVRRSPSSETVPLIDWSMALITKTKISTPFKAPWVP</sequence>
<dbReference type="InterPro" id="IPR036638">
    <property type="entry name" value="HLH_DNA-bd_sf"/>
</dbReference>
<dbReference type="InterPro" id="IPR050370">
    <property type="entry name" value="HES_HEY"/>
</dbReference>
<evidence type="ECO:0000313" key="8">
    <source>
        <dbReference type="Proteomes" id="UP000225706"/>
    </source>
</evidence>
<dbReference type="Pfam" id="PF00010">
    <property type="entry name" value="HLH"/>
    <property type="match status" value="1"/>
</dbReference>
<comment type="subcellular location">
    <subcellularLocation>
        <location evidence="1">Nucleus</location>
    </subcellularLocation>
</comment>
<dbReference type="Proteomes" id="UP000225706">
    <property type="component" value="Unassembled WGS sequence"/>
</dbReference>
<dbReference type="InterPro" id="IPR011598">
    <property type="entry name" value="bHLH_dom"/>
</dbReference>
<evidence type="ECO:0000256" key="4">
    <source>
        <dbReference type="ARBA" id="ARBA00023242"/>
    </source>
</evidence>
<keyword evidence="8" id="KW-1185">Reference proteome</keyword>
<comment type="caution">
    <text evidence="7">The sequence shown here is derived from an EMBL/GenBank/DDBJ whole genome shotgun (WGS) entry which is preliminary data.</text>
</comment>
<evidence type="ECO:0000256" key="5">
    <source>
        <dbReference type="SAM" id="MobiDB-lite"/>
    </source>
</evidence>
<dbReference type="SMART" id="SM00353">
    <property type="entry name" value="HLH"/>
    <property type="match status" value="1"/>
</dbReference>
<evidence type="ECO:0000256" key="2">
    <source>
        <dbReference type="ARBA" id="ARBA00023015"/>
    </source>
</evidence>
<dbReference type="Gene3D" id="4.10.280.10">
    <property type="entry name" value="Helix-loop-helix DNA-binding domain"/>
    <property type="match status" value="1"/>
</dbReference>